<dbReference type="Pfam" id="PF01522">
    <property type="entry name" value="Polysacc_deac_1"/>
    <property type="match status" value="1"/>
</dbReference>
<dbReference type="PANTHER" id="PTHR10587">
    <property type="entry name" value="GLYCOSYL TRANSFERASE-RELATED"/>
    <property type="match status" value="1"/>
</dbReference>
<comment type="caution">
    <text evidence="3">The sequence shown here is derived from an EMBL/GenBank/DDBJ whole genome shotgun (WGS) entry which is preliminary data.</text>
</comment>
<evidence type="ECO:0000313" key="3">
    <source>
        <dbReference type="EMBL" id="GER69774.1"/>
    </source>
</evidence>
<proteinExistence type="predicted"/>
<keyword evidence="1" id="KW-0812">Transmembrane</keyword>
<dbReference type="Gene3D" id="3.20.20.370">
    <property type="entry name" value="Glycoside hydrolase/deacetylase"/>
    <property type="match status" value="1"/>
</dbReference>
<reference evidence="3 4" key="1">
    <citation type="submission" date="2019-09" db="EMBL/GenBank/DDBJ databases">
        <title>Draft genome sequence of Bacillus sp. JC-7.</title>
        <authorList>
            <person name="Tanaka N."/>
            <person name="Shiwa Y."/>
            <person name="Fujita N."/>
            <person name="Tanasupawat S."/>
        </authorList>
    </citation>
    <scope>NUCLEOTIDE SEQUENCE [LARGE SCALE GENOMIC DNA]</scope>
    <source>
        <strain evidence="3 4">JC-7</strain>
    </source>
</reference>
<dbReference type="GO" id="GO:0005975">
    <property type="term" value="P:carbohydrate metabolic process"/>
    <property type="evidence" value="ECO:0007669"/>
    <property type="project" value="InterPro"/>
</dbReference>
<gene>
    <name evidence="3" type="ORF">BpJC7_10770</name>
</gene>
<accession>A0A5J4JLA9</accession>
<dbReference type="InterPro" id="IPR050248">
    <property type="entry name" value="Polysacc_deacetylase_ArnD"/>
</dbReference>
<evidence type="ECO:0000313" key="4">
    <source>
        <dbReference type="Proteomes" id="UP000391919"/>
    </source>
</evidence>
<dbReference type="AlphaFoldDB" id="A0A5J4JLA9"/>
<dbReference type="CDD" id="cd10959">
    <property type="entry name" value="CE4_NodB_like_3"/>
    <property type="match status" value="1"/>
</dbReference>
<keyword evidence="1" id="KW-0472">Membrane</keyword>
<dbReference type="GO" id="GO:0016810">
    <property type="term" value="F:hydrolase activity, acting on carbon-nitrogen (but not peptide) bonds"/>
    <property type="evidence" value="ECO:0007669"/>
    <property type="project" value="InterPro"/>
</dbReference>
<dbReference type="Proteomes" id="UP000391919">
    <property type="component" value="Unassembled WGS sequence"/>
</dbReference>
<organism evidence="3 4">
    <name type="scientific">Weizmannia acidilactici</name>
    <dbReference type="NCBI Taxonomy" id="2607726"/>
    <lineage>
        <taxon>Bacteria</taxon>
        <taxon>Bacillati</taxon>
        <taxon>Bacillota</taxon>
        <taxon>Bacilli</taxon>
        <taxon>Bacillales</taxon>
        <taxon>Bacillaceae</taxon>
        <taxon>Heyndrickxia</taxon>
    </lineage>
</organism>
<sequence length="252" mass="29585">MLVHVMMFLFALLFIYAIIPYILSTWFSTGVYRKGKKNGEIALTFDDGPDPNYTPELLDLLRREGVKATFFLVGERAERYPELVLRIHREGHCIGIHNYVHHCNWLMAPWKNARALEHSARIIEKITGEKPAYYRPPWGMIQLFDFFLHRQFKMVLWSRMFRDWRKKGGSEKISQGLPTRVKSGDVILLHDCGVTWGADEDAPHYTIKGLRHAIPQLKKRGFRFVRIDEMFNTEPSSAKMGRIRKDRELIHE</sequence>
<dbReference type="PANTHER" id="PTHR10587:SF137">
    <property type="entry name" value="4-DEOXY-4-FORMAMIDO-L-ARABINOSE-PHOSPHOUNDECAPRENOL DEFORMYLASE ARND-RELATED"/>
    <property type="match status" value="1"/>
</dbReference>
<feature type="domain" description="NodB homology" evidence="2">
    <location>
        <begin position="39"/>
        <end position="225"/>
    </location>
</feature>
<feature type="transmembrane region" description="Helical" evidence="1">
    <location>
        <begin position="6"/>
        <end position="27"/>
    </location>
</feature>
<dbReference type="InterPro" id="IPR011330">
    <property type="entry name" value="Glyco_hydro/deAcase_b/a-brl"/>
</dbReference>
<dbReference type="EMBL" id="BKZQ01000010">
    <property type="protein sequence ID" value="GER69774.1"/>
    <property type="molecule type" value="Genomic_DNA"/>
</dbReference>
<evidence type="ECO:0000256" key="1">
    <source>
        <dbReference type="SAM" id="Phobius"/>
    </source>
</evidence>
<keyword evidence="1" id="KW-1133">Transmembrane helix</keyword>
<protein>
    <submittedName>
        <fullName evidence="3">Polysaccharide deacetylase familiy protein</fullName>
    </submittedName>
</protein>
<keyword evidence="4" id="KW-1185">Reference proteome</keyword>
<evidence type="ECO:0000259" key="2">
    <source>
        <dbReference type="PROSITE" id="PS51677"/>
    </source>
</evidence>
<dbReference type="PROSITE" id="PS51677">
    <property type="entry name" value="NODB"/>
    <property type="match status" value="1"/>
</dbReference>
<dbReference type="SUPFAM" id="SSF88713">
    <property type="entry name" value="Glycoside hydrolase/deacetylase"/>
    <property type="match status" value="1"/>
</dbReference>
<name>A0A5J4JLA9_9BACI</name>
<dbReference type="InterPro" id="IPR002509">
    <property type="entry name" value="NODB_dom"/>
</dbReference>